<dbReference type="AlphaFoldDB" id="A0AAD7ZU47"/>
<name>A0AAD7ZU47_DIPPU</name>
<comment type="caution">
    <text evidence="2">The sequence shown here is derived from an EMBL/GenBank/DDBJ whole genome shotgun (WGS) entry which is preliminary data.</text>
</comment>
<dbReference type="EMBL" id="JASPKZ010006845">
    <property type="protein sequence ID" value="KAJ9586762.1"/>
    <property type="molecule type" value="Genomic_DNA"/>
</dbReference>
<reference evidence="2" key="2">
    <citation type="submission" date="2023-05" db="EMBL/GenBank/DDBJ databases">
        <authorList>
            <person name="Fouks B."/>
        </authorList>
    </citation>
    <scope>NUCLEOTIDE SEQUENCE</scope>
    <source>
        <strain evidence="2">Stay&amp;Tobe</strain>
        <tissue evidence="2">Testes</tissue>
    </source>
</reference>
<feature type="non-terminal residue" evidence="2">
    <location>
        <position position="69"/>
    </location>
</feature>
<feature type="non-terminal residue" evidence="2">
    <location>
        <position position="1"/>
    </location>
</feature>
<evidence type="ECO:0000313" key="3">
    <source>
        <dbReference type="Proteomes" id="UP001233999"/>
    </source>
</evidence>
<dbReference type="Proteomes" id="UP001233999">
    <property type="component" value="Unassembled WGS sequence"/>
</dbReference>
<protein>
    <submittedName>
        <fullName evidence="2">Uncharacterized protein</fullName>
    </submittedName>
</protein>
<accession>A0AAD7ZU47</accession>
<reference evidence="2" key="1">
    <citation type="journal article" date="2023" name="IScience">
        <title>Live-bearing cockroach genome reveals convergent evolutionary mechanisms linked to viviparity in insects and beyond.</title>
        <authorList>
            <person name="Fouks B."/>
            <person name="Harrison M.C."/>
            <person name="Mikhailova A.A."/>
            <person name="Marchal E."/>
            <person name="English S."/>
            <person name="Carruthers M."/>
            <person name="Jennings E.C."/>
            <person name="Chiamaka E.L."/>
            <person name="Frigard R.A."/>
            <person name="Pippel M."/>
            <person name="Attardo G.M."/>
            <person name="Benoit J.B."/>
            <person name="Bornberg-Bauer E."/>
            <person name="Tobe S.S."/>
        </authorList>
    </citation>
    <scope>NUCLEOTIDE SEQUENCE</scope>
    <source>
        <strain evidence="2">Stay&amp;Tobe</strain>
    </source>
</reference>
<evidence type="ECO:0000313" key="2">
    <source>
        <dbReference type="EMBL" id="KAJ9586762.1"/>
    </source>
</evidence>
<keyword evidence="3" id="KW-1185">Reference proteome</keyword>
<feature type="region of interest" description="Disordered" evidence="1">
    <location>
        <begin position="48"/>
        <end position="69"/>
    </location>
</feature>
<proteinExistence type="predicted"/>
<sequence length="69" mass="7859">PDHFRFEGLDLRFGRLEVCPIESFDLDGGIQGNEESLILMGRLIHSHANKKKGDSRRRALDSNPQEPEI</sequence>
<organism evidence="2 3">
    <name type="scientific">Diploptera punctata</name>
    <name type="common">Pacific beetle cockroach</name>
    <dbReference type="NCBI Taxonomy" id="6984"/>
    <lineage>
        <taxon>Eukaryota</taxon>
        <taxon>Metazoa</taxon>
        <taxon>Ecdysozoa</taxon>
        <taxon>Arthropoda</taxon>
        <taxon>Hexapoda</taxon>
        <taxon>Insecta</taxon>
        <taxon>Pterygota</taxon>
        <taxon>Neoptera</taxon>
        <taxon>Polyneoptera</taxon>
        <taxon>Dictyoptera</taxon>
        <taxon>Blattodea</taxon>
        <taxon>Blaberoidea</taxon>
        <taxon>Blaberidae</taxon>
        <taxon>Diplopterinae</taxon>
        <taxon>Diploptera</taxon>
    </lineage>
</organism>
<gene>
    <name evidence="2" type="ORF">L9F63_019630</name>
</gene>
<evidence type="ECO:0000256" key="1">
    <source>
        <dbReference type="SAM" id="MobiDB-lite"/>
    </source>
</evidence>